<evidence type="ECO:0000313" key="1">
    <source>
        <dbReference type="EMBL" id="AHF05467.1"/>
    </source>
</evidence>
<dbReference type="HOGENOM" id="CLU_2666815_0_0_6"/>
<dbReference type="EMBL" id="CP007031">
    <property type="protein sequence ID" value="AHF05467.1"/>
    <property type="molecule type" value="Genomic_DNA"/>
</dbReference>
<organism evidence="1 2">
    <name type="scientific">Marichromatium purpuratum 984</name>
    <dbReference type="NCBI Taxonomy" id="765910"/>
    <lineage>
        <taxon>Bacteria</taxon>
        <taxon>Pseudomonadati</taxon>
        <taxon>Pseudomonadota</taxon>
        <taxon>Gammaproteobacteria</taxon>
        <taxon>Chromatiales</taxon>
        <taxon>Chromatiaceae</taxon>
        <taxon>Marichromatium</taxon>
    </lineage>
</organism>
<protein>
    <submittedName>
        <fullName evidence="1">Uncharacterized protein</fullName>
    </submittedName>
</protein>
<proteinExistence type="predicted"/>
<name>W0E3Y6_MARPU</name>
<gene>
    <name evidence="1" type="ORF">MARPU_07545</name>
</gene>
<dbReference type="Proteomes" id="UP000005275">
    <property type="component" value="Chromosome"/>
</dbReference>
<reference evidence="1 2" key="1">
    <citation type="submission" date="2013-12" db="EMBL/GenBank/DDBJ databases">
        <authorList>
            <consortium name="DOE Joint Genome Institute"/>
            <person name="Bryant D.A."/>
            <person name="Huntemann M."/>
            <person name="Han J."/>
            <person name="Chen A."/>
            <person name="Kyrpides N."/>
            <person name="Mavromatis K."/>
            <person name="Markowitz V."/>
            <person name="Palaniappan K."/>
            <person name="Ivanova N."/>
            <person name="Schaumberg A."/>
            <person name="Pati A."/>
            <person name="Liolios K."/>
            <person name="Nordberg H.P."/>
            <person name="Cantor M.N."/>
            <person name="Hua S.X."/>
            <person name="Woyke T."/>
        </authorList>
    </citation>
    <scope>NUCLEOTIDE SEQUENCE [LARGE SCALE GENOMIC DNA]</scope>
    <source>
        <strain evidence="1 2">984</strain>
    </source>
</reference>
<keyword evidence="2" id="KW-1185">Reference proteome</keyword>
<sequence>MHLLTGVVAEAFPGVAGDAREQAALGGGVPTARPRVDMLAPRADLIELGLQNGVEDAGRSVVFGLFSASRAASRA</sequence>
<evidence type="ECO:0000313" key="2">
    <source>
        <dbReference type="Proteomes" id="UP000005275"/>
    </source>
</evidence>
<accession>W0E3Y6</accession>
<dbReference type="KEGG" id="mpur:MARPU_07545"/>
<dbReference type="AlphaFoldDB" id="W0E3Y6"/>